<proteinExistence type="predicted"/>
<keyword evidence="2" id="KW-1185">Reference proteome</keyword>
<evidence type="ECO:0000313" key="2">
    <source>
        <dbReference type="Proteomes" id="UP000828390"/>
    </source>
</evidence>
<reference evidence="1" key="1">
    <citation type="journal article" date="2019" name="bioRxiv">
        <title>The Genome of the Zebra Mussel, Dreissena polymorpha: A Resource for Invasive Species Research.</title>
        <authorList>
            <person name="McCartney M.A."/>
            <person name="Auch B."/>
            <person name="Kono T."/>
            <person name="Mallez S."/>
            <person name="Zhang Y."/>
            <person name="Obille A."/>
            <person name="Becker A."/>
            <person name="Abrahante J.E."/>
            <person name="Garbe J."/>
            <person name="Badalamenti J.P."/>
            <person name="Herman A."/>
            <person name="Mangelson H."/>
            <person name="Liachko I."/>
            <person name="Sullivan S."/>
            <person name="Sone E.D."/>
            <person name="Koren S."/>
            <person name="Silverstein K.A.T."/>
            <person name="Beckman K.B."/>
            <person name="Gohl D.M."/>
        </authorList>
    </citation>
    <scope>NUCLEOTIDE SEQUENCE</scope>
    <source>
        <strain evidence="1">Duluth1</strain>
        <tissue evidence="1">Whole animal</tissue>
    </source>
</reference>
<reference evidence="1" key="2">
    <citation type="submission" date="2020-11" db="EMBL/GenBank/DDBJ databases">
        <authorList>
            <person name="McCartney M.A."/>
            <person name="Auch B."/>
            <person name="Kono T."/>
            <person name="Mallez S."/>
            <person name="Becker A."/>
            <person name="Gohl D.M."/>
            <person name="Silverstein K.A.T."/>
            <person name="Koren S."/>
            <person name="Bechman K.B."/>
            <person name="Herman A."/>
            <person name="Abrahante J.E."/>
            <person name="Garbe J."/>
        </authorList>
    </citation>
    <scope>NUCLEOTIDE SEQUENCE</scope>
    <source>
        <strain evidence="1">Duluth1</strain>
        <tissue evidence="1">Whole animal</tissue>
    </source>
</reference>
<accession>A0A9D4CB51</accession>
<dbReference type="Proteomes" id="UP000828390">
    <property type="component" value="Unassembled WGS sequence"/>
</dbReference>
<sequence length="80" mass="9065">MILRRGHLHICLTVAVERHFCMGTLLTTSGVTPDSHDTMLAKRKTLLIRHLLGRWKNGNLTALRVRHRVIGSNDQTIRVG</sequence>
<name>A0A9D4CB51_DREPO</name>
<organism evidence="1 2">
    <name type="scientific">Dreissena polymorpha</name>
    <name type="common">Zebra mussel</name>
    <name type="synonym">Mytilus polymorpha</name>
    <dbReference type="NCBI Taxonomy" id="45954"/>
    <lineage>
        <taxon>Eukaryota</taxon>
        <taxon>Metazoa</taxon>
        <taxon>Spiralia</taxon>
        <taxon>Lophotrochozoa</taxon>
        <taxon>Mollusca</taxon>
        <taxon>Bivalvia</taxon>
        <taxon>Autobranchia</taxon>
        <taxon>Heteroconchia</taxon>
        <taxon>Euheterodonta</taxon>
        <taxon>Imparidentia</taxon>
        <taxon>Neoheterodontei</taxon>
        <taxon>Myida</taxon>
        <taxon>Dreissenoidea</taxon>
        <taxon>Dreissenidae</taxon>
        <taxon>Dreissena</taxon>
    </lineage>
</organism>
<protein>
    <submittedName>
        <fullName evidence="1">Uncharacterized protein</fullName>
    </submittedName>
</protein>
<dbReference type="EMBL" id="JAIWYP010000013">
    <property type="protein sequence ID" value="KAH3720866.1"/>
    <property type="molecule type" value="Genomic_DNA"/>
</dbReference>
<dbReference type="AlphaFoldDB" id="A0A9D4CB51"/>
<gene>
    <name evidence="1" type="ORF">DPMN_063775</name>
</gene>
<comment type="caution">
    <text evidence="1">The sequence shown here is derived from an EMBL/GenBank/DDBJ whole genome shotgun (WGS) entry which is preliminary data.</text>
</comment>
<evidence type="ECO:0000313" key="1">
    <source>
        <dbReference type="EMBL" id="KAH3720866.1"/>
    </source>
</evidence>